<evidence type="ECO:0000256" key="3">
    <source>
        <dbReference type="ARBA" id="ARBA00022723"/>
    </source>
</evidence>
<dbReference type="AlphaFoldDB" id="A0A1I7N5T5"/>
<evidence type="ECO:0000313" key="10">
    <source>
        <dbReference type="Proteomes" id="UP000199423"/>
    </source>
</evidence>
<evidence type="ECO:0000256" key="5">
    <source>
        <dbReference type="ARBA" id="ARBA00023004"/>
    </source>
</evidence>
<feature type="chain" id="PRO_5011757370" evidence="7">
    <location>
        <begin position="29"/>
        <end position="127"/>
    </location>
</feature>
<keyword evidence="10" id="KW-1185">Reference proteome</keyword>
<organism evidence="9 10">
    <name type="scientific">Hyphomicrobium facile</name>
    <dbReference type="NCBI Taxonomy" id="51670"/>
    <lineage>
        <taxon>Bacteria</taxon>
        <taxon>Pseudomonadati</taxon>
        <taxon>Pseudomonadota</taxon>
        <taxon>Alphaproteobacteria</taxon>
        <taxon>Hyphomicrobiales</taxon>
        <taxon>Hyphomicrobiaceae</taxon>
        <taxon>Hyphomicrobium</taxon>
    </lineage>
</organism>
<dbReference type="GO" id="GO:0009055">
    <property type="term" value="F:electron transfer activity"/>
    <property type="evidence" value="ECO:0007669"/>
    <property type="project" value="InterPro"/>
</dbReference>
<dbReference type="Pfam" id="PF00034">
    <property type="entry name" value="Cytochrom_C"/>
    <property type="match status" value="1"/>
</dbReference>
<evidence type="ECO:0000256" key="4">
    <source>
        <dbReference type="ARBA" id="ARBA00022982"/>
    </source>
</evidence>
<evidence type="ECO:0000313" key="9">
    <source>
        <dbReference type="EMBL" id="SFV30022.1"/>
    </source>
</evidence>
<evidence type="ECO:0000259" key="8">
    <source>
        <dbReference type="PROSITE" id="PS51007"/>
    </source>
</evidence>
<dbReference type="GO" id="GO:0020037">
    <property type="term" value="F:heme binding"/>
    <property type="evidence" value="ECO:0007669"/>
    <property type="project" value="InterPro"/>
</dbReference>
<keyword evidence="2 6" id="KW-0349">Heme</keyword>
<keyword evidence="7" id="KW-0732">Signal</keyword>
<accession>A0A1I7N5T5</accession>
<feature type="signal peptide" evidence="7">
    <location>
        <begin position="1"/>
        <end position="28"/>
    </location>
</feature>
<evidence type="ECO:0000256" key="2">
    <source>
        <dbReference type="ARBA" id="ARBA00022617"/>
    </source>
</evidence>
<dbReference type="InterPro" id="IPR009056">
    <property type="entry name" value="Cyt_c-like_dom"/>
</dbReference>
<dbReference type="InterPro" id="IPR036909">
    <property type="entry name" value="Cyt_c-like_dom_sf"/>
</dbReference>
<protein>
    <submittedName>
        <fullName evidence="9">Cytochrome c</fullName>
    </submittedName>
</protein>
<feature type="domain" description="Cytochrome c" evidence="8">
    <location>
        <begin position="30"/>
        <end position="126"/>
    </location>
</feature>
<name>A0A1I7N5T5_9HYPH</name>
<evidence type="ECO:0000256" key="1">
    <source>
        <dbReference type="ARBA" id="ARBA00022448"/>
    </source>
</evidence>
<evidence type="ECO:0000256" key="7">
    <source>
        <dbReference type="SAM" id="SignalP"/>
    </source>
</evidence>
<dbReference type="PRINTS" id="PR00604">
    <property type="entry name" value="CYTCHRMECIAB"/>
</dbReference>
<gene>
    <name evidence="9" type="ORF">SAMN04488557_1390</name>
</gene>
<reference evidence="10" key="1">
    <citation type="submission" date="2016-10" db="EMBL/GenBank/DDBJ databases">
        <authorList>
            <person name="Varghese N."/>
            <person name="Submissions S."/>
        </authorList>
    </citation>
    <scope>NUCLEOTIDE SEQUENCE [LARGE SCALE GENOMIC DNA]</scope>
    <source>
        <strain evidence="10">DSM 1565</strain>
    </source>
</reference>
<proteinExistence type="predicted"/>
<dbReference type="SUPFAM" id="SSF46626">
    <property type="entry name" value="Cytochrome c"/>
    <property type="match status" value="1"/>
</dbReference>
<dbReference type="EMBL" id="FPCH01000001">
    <property type="protein sequence ID" value="SFV30022.1"/>
    <property type="molecule type" value="Genomic_DNA"/>
</dbReference>
<keyword evidence="1" id="KW-0813">Transport</keyword>
<dbReference type="PANTHER" id="PTHR11961">
    <property type="entry name" value="CYTOCHROME C"/>
    <property type="match status" value="1"/>
</dbReference>
<dbReference type="Proteomes" id="UP000199423">
    <property type="component" value="Unassembled WGS sequence"/>
</dbReference>
<evidence type="ECO:0000256" key="6">
    <source>
        <dbReference type="PROSITE-ProRule" id="PRU00433"/>
    </source>
</evidence>
<keyword evidence="4" id="KW-0249">Electron transport</keyword>
<dbReference type="Gene3D" id="1.10.760.10">
    <property type="entry name" value="Cytochrome c-like domain"/>
    <property type="match status" value="1"/>
</dbReference>
<keyword evidence="3 6" id="KW-0479">Metal-binding</keyword>
<dbReference type="GO" id="GO:0046872">
    <property type="term" value="F:metal ion binding"/>
    <property type="evidence" value="ECO:0007669"/>
    <property type="project" value="UniProtKB-KW"/>
</dbReference>
<sequence length="127" mass="13895">MKLEMIRAAAGLAAGAMGMIFLISTVHAAADAAHGEQIYQSCQDCHSLDTNDVGPKHRGVFGRKAGSVPDYSYSAPLKKSGITWDQDSLDRWLTDPQKLVPGSKMFFHLDGAQDRADVIEYLKERAK</sequence>
<dbReference type="STRING" id="51670.SAMN04488557_1390"/>
<dbReference type="InterPro" id="IPR002327">
    <property type="entry name" value="Cyt_c_1A/1B"/>
</dbReference>
<keyword evidence="5 6" id="KW-0408">Iron</keyword>
<dbReference type="RefSeq" id="WP_244531107.1">
    <property type="nucleotide sequence ID" value="NZ_FPCH01000001.1"/>
</dbReference>
<dbReference type="PROSITE" id="PS51007">
    <property type="entry name" value="CYTC"/>
    <property type="match status" value="1"/>
</dbReference>